<reference evidence="6 7" key="1">
    <citation type="journal article" date="2018" name="ISME J.">
        <title>Endosymbiont genomes yield clues of tubeworm success.</title>
        <authorList>
            <person name="Li Y."/>
            <person name="Liles M.R."/>
            <person name="Halanych K.M."/>
        </authorList>
    </citation>
    <scope>NUCLEOTIDE SEQUENCE [LARGE SCALE GENOMIC DNA]</scope>
    <source>
        <strain evidence="6">A1462</strain>
    </source>
</reference>
<evidence type="ECO:0000256" key="1">
    <source>
        <dbReference type="ARBA" id="ARBA00023015"/>
    </source>
</evidence>
<evidence type="ECO:0000313" key="7">
    <source>
        <dbReference type="Proteomes" id="UP000254771"/>
    </source>
</evidence>
<dbReference type="EMBL" id="QFXE01000021">
    <property type="protein sequence ID" value="RDH82093.1"/>
    <property type="molecule type" value="Genomic_DNA"/>
</dbReference>
<dbReference type="SUPFAM" id="SSF46785">
    <property type="entry name" value="Winged helix' DNA-binding domain"/>
    <property type="match status" value="1"/>
</dbReference>
<dbReference type="PROSITE" id="PS50042">
    <property type="entry name" value="CNMP_BINDING_3"/>
    <property type="match status" value="1"/>
</dbReference>
<dbReference type="PANTHER" id="PTHR24567">
    <property type="entry name" value="CRP FAMILY TRANSCRIPTIONAL REGULATORY PROTEIN"/>
    <property type="match status" value="1"/>
</dbReference>
<feature type="domain" description="Cyclic nucleotide-binding" evidence="4">
    <location>
        <begin position="10"/>
        <end position="131"/>
    </location>
</feature>
<dbReference type="PROSITE" id="PS51063">
    <property type="entry name" value="HTH_CRP_2"/>
    <property type="match status" value="1"/>
</dbReference>
<dbReference type="AlphaFoldDB" id="A0A370DB40"/>
<keyword evidence="1" id="KW-0805">Transcription regulation</keyword>
<comment type="caution">
    <text evidence="6">The sequence shown here is derived from an EMBL/GenBank/DDBJ whole genome shotgun (WGS) entry which is preliminary data.</text>
</comment>
<dbReference type="SUPFAM" id="SSF51206">
    <property type="entry name" value="cAMP-binding domain-like"/>
    <property type="match status" value="1"/>
</dbReference>
<dbReference type="Pfam" id="PF00027">
    <property type="entry name" value="cNMP_binding"/>
    <property type="match status" value="1"/>
</dbReference>
<keyword evidence="7" id="KW-1185">Reference proteome</keyword>
<name>A0A370DB40_9GAMM</name>
<dbReference type="InterPro" id="IPR050397">
    <property type="entry name" value="Env_Response_Regulators"/>
</dbReference>
<dbReference type="GO" id="GO:0003677">
    <property type="term" value="F:DNA binding"/>
    <property type="evidence" value="ECO:0007669"/>
    <property type="project" value="UniProtKB-KW"/>
</dbReference>
<dbReference type="Gene3D" id="1.10.10.10">
    <property type="entry name" value="Winged helix-like DNA-binding domain superfamily/Winged helix DNA-binding domain"/>
    <property type="match status" value="1"/>
</dbReference>
<feature type="domain" description="HTH crp-type" evidence="5">
    <location>
        <begin position="145"/>
        <end position="215"/>
    </location>
</feature>
<proteinExistence type="predicted"/>
<dbReference type="InterPro" id="IPR000595">
    <property type="entry name" value="cNMP-bd_dom"/>
</dbReference>
<dbReference type="CDD" id="cd00038">
    <property type="entry name" value="CAP_ED"/>
    <property type="match status" value="1"/>
</dbReference>
<keyword evidence="3" id="KW-0804">Transcription</keyword>
<dbReference type="Gene3D" id="2.60.120.10">
    <property type="entry name" value="Jelly Rolls"/>
    <property type="match status" value="1"/>
</dbReference>
<keyword evidence="2" id="KW-0238">DNA-binding</keyword>
<dbReference type="InterPro" id="IPR014710">
    <property type="entry name" value="RmlC-like_jellyroll"/>
</dbReference>
<dbReference type="Proteomes" id="UP000254771">
    <property type="component" value="Unassembled WGS sequence"/>
</dbReference>
<dbReference type="InterPro" id="IPR018490">
    <property type="entry name" value="cNMP-bd_dom_sf"/>
</dbReference>
<dbReference type="InterPro" id="IPR012318">
    <property type="entry name" value="HTH_CRP"/>
</dbReference>
<evidence type="ECO:0000256" key="2">
    <source>
        <dbReference type="ARBA" id="ARBA00023125"/>
    </source>
</evidence>
<organism evidence="6 7">
    <name type="scientific">endosymbiont of Escarpia spicata</name>
    <dbReference type="NCBI Taxonomy" id="2200908"/>
    <lineage>
        <taxon>Bacteria</taxon>
        <taxon>Pseudomonadati</taxon>
        <taxon>Pseudomonadota</taxon>
        <taxon>Gammaproteobacteria</taxon>
        <taxon>sulfur-oxidizing symbionts</taxon>
    </lineage>
</organism>
<dbReference type="SMART" id="SM00419">
    <property type="entry name" value="HTH_CRP"/>
    <property type="match status" value="1"/>
</dbReference>
<evidence type="ECO:0000259" key="4">
    <source>
        <dbReference type="PROSITE" id="PS50042"/>
    </source>
</evidence>
<evidence type="ECO:0000259" key="5">
    <source>
        <dbReference type="PROSITE" id="PS51063"/>
    </source>
</evidence>
<sequence length="233" mass="26046">MSFDLKQCYIFSRLDEGQIARVEAMSQVIELEDGQHLFQVGDVADRFYLVTQGQIKLYRLAMNGNEKVIEIITPGHTFAEALMFQESPNFPVNATSIGGAELRSFDSQSFLDMLRESTDTCFRLMASMSQRLKHLIKEIDDLTLQSATGRVAGFLWGNWDTEKQNGNMIDLRAPKGVLASRLSVKPETFSRILHNFTEQGLIRVNGSHIEVIDAERLFKHAESAGVCGGSLAP</sequence>
<gene>
    <name evidence="6" type="ORF">DIZ78_16865</name>
</gene>
<dbReference type="GO" id="GO:0003700">
    <property type="term" value="F:DNA-binding transcription factor activity"/>
    <property type="evidence" value="ECO:0007669"/>
    <property type="project" value="TreeGrafter"/>
</dbReference>
<dbReference type="InterPro" id="IPR036390">
    <property type="entry name" value="WH_DNA-bd_sf"/>
</dbReference>
<evidence type="ECO:0000256" key="3">
    <source>
        <dbReference type="ARBA" id="ARBA00023163"/>
    </source>
</evidence>
<protein>
    <submittedName>
        <fullName evidence="6">Crp/Fnr family transcriptional regulator</fullName>
    </submittedName>
</protein>
<dbReference type="SMART" id="SM00100">
    <property type="entry name" value="cNMP"/>
    <property type="match status" value="1"/>
</dbReference>
<dbReference type="Pfam" id="PF13545">
    <property type="entry name" value="HTH_Crp_2"/>
    <property type="match status" value="1"/>
</dbReference>
<dbReference type="InterPro" id="IPR036388">
    <property type="entry name" value="WH-like_DNA-bd_sf"/>
</dbReference>
<accession>A0A370DB40</accession>
<dbReference type="PANTHER" id="PTHR24567:SF74">
    <property type="entry name" value="HTH-TYPE TRANSCRIPTIONAL REGULATOR ARCR"/>
    <property type="match status" value="1"/>
</dbReference>
<dbReference type="GO" id="GO:0005829">
    <property type="term" value="C:cytosol"/>
    <property type="evidence" value="ECO:0007669"/>
    <property type="project" value="TreeGrafter"/>
</dbReference>
<evidence type="ECO:0000313" key="6">
    <source>
        <dbReference type="EMBL" id="RDH82093.1"/>
    </source>
</evidence>